<evidence type="ECO:0000259" key="7">
    <source>
        <dbReference type="Pfam" id="PF17682"/>
    </source>
</evidence>
<evidence type="ECO:0000256" key="4">
    <source>
        <dbReference type="ARBA" id="ARBA00023242"/>
    </source>
</evidence>
<dbReference type="AlphaFoldDB" id="A0AAW1TZH5"/>
<dbReference type="EMBL" id="JARQZJ010000039">
    <property type="protein sequence ID" value="KAK9877001.1"/>
    <property type="molecule type" value="Genomic_DNA"/>
</dbReference>
<evidence type="ECO:0000256" key="2">
    <source>
        <dbReference type="ARBA" id="ARBA00023125"/>
    </source>
</evidence>
<dbReference type="GO" id="GO:0001003">
    <property type="term" value="F:RNA polymerase III type 2 promoter sequence-specific DNA binding"/>
    <property type="evidence" value="ECO:0007669"/>
    <property type="project" value="TreeGrafter"/>
</dbReference>
<dbReference type="GO" id="GO:0005634">
    <property type="term" value="C:nucleus"/>
    <property type="evidence" value="ECO:0007669"/>
    <property type="project" value="UniProtKB-SubCell"/>
</dbReference>
<feature type="compositionally biased region" description="Basic and acidic residues" evidence="5">
    <location>
        <begin position="206"/>
        <end position="219"/>
    </location>
</feature>
<sequence>MDDEIETYFKELPSMFKESKDKEVSIPDNITDLSSVENFEGIEPGCIYNIKNKLVRIQYPGIVENFDKALYTMGGISGIEKAVSQTPNKLWLNLHPRNKFNKGCVADCDSHSGLLLKIKVQKPRNEQPKYSYEIVGVTVRNFVFNKLIDYQYLPLIAEYPESTDSKVDFIYESILPKQLPTLESILKEDKVNMPLFLPPVGFSRSDTQRKLNPLEKRSNENTASTANTRKKNPKKHCAAFIKQEQASIFHKFTDPKVPQKPTEFISQFVKKRNYQDHLIKLQQFFEERPIWTKNGIKYNTNLSNDLLKILLPAVAYYQITGPWRCTWIRFGYDPREDPESRKYQNLDYRIPHPIRSNLKIGPKRNSSGKSAAPTSLKKLPSDDHRRSKYLYQESSYILRPNMLPPTQQMFYQYCDILLPELQTMLARLPPVPLNTVCDPKNGWFPSSFIEQCRETVSKYVDQYASNELLKRQQDPQYNASLPKISLPKSTDYCSLMIKNVKRGLLKETNPLLMDIEAGPSTSSQTVETSDVTDIVDIDSDESVYDENVYEYQDVDEIEKQWSTDGDLIVSEDQDMNIDMDALEEVKKIIADSNNK</sequence>
<feature type="region of interest" description="Disordered" evidence="5">
    <location>
        <begin position="206"/>
        <end position="234"/>
    </location>
</feature>
<evidence type="ECO:0000313" key="8">
    <source>
        <dbReference type="EMBL" id="KAK9877001.1"/>
    </source>
</evidence>
<comment type="caution">
    <text evidence="8">The sequence shown here is derived from an EMBL/GenBank/DDBJ whole genome shotgun (WGS) entry which is preliminary data.</text>
</comment>
<protein>
    <recommendedName>
        <fullName evidence="10">General transcription factor 3C polypeptide 5</fullName>
    </recommendedName>
</protein>
<dbReference type="Pfam" id="PF09734">
    <property type="entry name" value="Tau95"/>
    <property type="match status" value="1"/>
</dbReference>
<gene>
    <name evidence="8" type="ORF">WA026_016030</name>
</gene>
<comment type="subcellular location">
    <subcellularLocation>
        <location evidence="1">Nucleus</location>
    </subcellularLocation>
</comment>
<feature type="region of interest" description="Disordered" evidence="5">
    <location>
        <begin position="357"/>
        <end position="382"/>
    </location>
</feature>
<dbReference type="GO" id="GO:0000127">
    <property type="term" value="C:transcription factor TFIIIC complex"/>
    <property type="evidence" value="ECO:0007669"/>
    <property type="project" value="InterPro"/>
</dbReference>
<evidence type="ECO:0000256" key="1">
    <source>
        <dbReference type="ARBA" id="ARBA00004123"/>
    </source>
</evidence>
<keyword evidence="9" id="KW-1185">Reference proteome</keyword>
<dbReference type="InterPro" id="IPR040454">
    <property type="entry name" value="TF_IIIC_Tfc1/Sfc1"/>
</dbReference>
<dbReference type="InterPro" id="IPR019136">
    <property type="entry name" value="TF_IIIC_su-5_HTH"/>
</dbReference>
<organism evidence="8 9">
    <name type="scientific">Henosepilachna vigintioctopunctata</name>
    <dbReference type="NCBI Taxonomy" id="420089"/>
    <lineage>
        <taxon>Eukaryota</taxon>
        <taxon>Metazoa</taxon>
        <taxon>Ecdysozoa</taxon>
        <taxon>Arthropoda</taxon>
        <taxon>Hexapoda</taxon>
        <taxon>Insecta</taxon>
        <taxon>Pterygota</taxon>
        <taxon>Neoptera</taxon>
        <taxon>Endopterygota</taxon>
        <taxon>Coleoptera</taxon>
        <taxon>Polyphaga</taxon>
        <taxon>Cucujiformia</taxon>
        <taxon>Coccinelloidea</taxon>
        <taxon>Coccinellidae</taxon>
        <taxon>Epilachninae</taxon>
        <taxon>Epilachnini</taxon>
        <taxon>Henosepilachna</taxon>
    </lineage>
</organism>
<dbReference type="InterPro" id="IPR042536">
    <property type="entry name" value="TFIIIC_tauA_Sfc1"/>
</dbReference>
<feature type="domain" description="Transcription factor IIIC subunit Tfc1/Sfc1 triple barrel" evidence="7">
    <location>
        <begin position="56"/>
        <end position="153"/>
    </location>
</feature>
<accession>A0AAW1TZH5</accession>
<evidence type="ECO:0000313" key="9">
    <source>
        <dbReference type="Proteomes" id="UP001431783"/>
    </source>
</evidence>
<dbReference type="GO" id="GO:0006384">
    <property type="term" value="P:transcription initiation at RNA polymerase III promoter"/>
    <property type="evidence" value="ECO:0007669"/>
    <property type="project" value="InterPro"/>
</dbReference>
<dbReference type="PANTHER" id="PTHR13230">
    <property type="entry name" value="GENERAL TRANSCRIPTION FACTOR IIIC, POLYPEPTIDE 5"/>
    <property type="match status" value="1"/>
</dbReference>
<evidence type="ECO:0000256" key="5">
    <source>
        <dbReference type="SAM" id="MobiDB-lite"/>
    </source>
</evidence>
<name>A0AAW1TZH5_9CUCU</name>
<keyword evidence="4" id="KW-0539">Nucleus</keyword>
<dbReference type="Pfam" id="PF17682">
    <property type="entry name" value="Tau95_N"/>
    <property type="match status" value="1"/>
</dbReference>
<proteinExistence type="predicted"/>
<feature type="compositionally biased region" description="Polar residues" evidence="5">
    <location>
        <begin position="364"/>
        <end position="373"/>
    </location>
</feature>
<keyword evidence="2" id="KW-0238">DNA-binding</keyword>
<dbReference type="Proteomes" id="UP001431783">
    <property type="component" value="Unassembled WGS sequence"/>
</dbReference>
<dbReference type="GO" id="GO:0001002">
    <property type="term" value="F:RNA polymerase III type 1 promoter sequence-specific DNA binding"/>
    <property type="evidence" value="ECO:0007669"/>
    <property type="project" value="TreeGrafter"/>
</dbReference>
<evidence type="ECO:0000256" key="3">
    <source>
        <dbReference type="ARBA" id="ARBA00023163"/>
    </source>
</evidence>
<feature type="domain" description="Transcription factor IIIC subunit 5 HTH" evidence="6">
    <location>
        <begin position="196"/>
        <end position="349"/>
    </location>
</feature>
<dbReference type="PANTHER" id="PTHR13230:SF5">
    <property type="entry name" value="GENERAL TRANSCRIPTION FACTOR 3C POLYPEPTIDE 5"/>
    <property type="match status" value="1"/>
</dbReference>
<evidence type="ECO:0008006" key="10">
    <source>
        <dbReference type="Google" id="ProtNLM"/>
    </source>
</evidence>
<evidence type="ECO:0000259" key="6">
    <source>
        <dbReference type="Pfam" id="PF09734"/>
    </source>
</evidence>
<dbReference type="Gene3D" id="3.30.200.160">
    <property type="entry name" value="TFIIIC, subcomplex tauA, subunit Sfc1, barrel domain"/>
    <property type="match status" value="1"/>
</dbReference>
<keyword evidence="3" id="KW-0804">Transcription</keyword>
<reference evidence="8 9" key="1">
    <citation type="submission" date="2023-03" db="EMBL/GenBank/DDBJ databases">
        <title>Genome insight into feeding habits of ladybird beetles.</title>
        <authorList>
            <person name="Li H.-S."/>
            <person name="Huang Y.-H."/>
            <person name="Pang H."/>
        </authorList>
    </citation>
    <scope>NUCLEOTIDE SEQUENCE [LARGE SCALE GENOMIC DNA]</scope>
    <source>
        <strain evidence="8">SYSU_2023b</strain>
        <tissue evidence="8">Whole body</tissue>
    </source>
</reference>
<dbReference type="InterPro" id="IPR041499">
    <property type="entry name" value="Tfc1/Sfc1_N"/>
</dbReference>